<sequence>MVTLELGGRGPAIVTSSADISLAAKRIAHVKFMNARQICRYYTRLYNLLEKTQGKIVYGGKRNPKTRFFAPTIINGVTTNNLLLSEELFGPILPLLDATLKQAISYTVKHDYPLALYGFTSSQAEKDQILRLINSGGVCFNNAILHMLVKDAPFGGVSASEMGAYHGPFGFQEFTHLRTVVNVPGWMELVLKD</sequence>
<dbReference type="SUPFAM" id="SSF53720">
    <property type="entry name" value="ALDH-like"/>
    <property type="match status" value="1"/>
</dbReference>
<dbReference type="InterPro" id="IPR015590">
    <property type="entry name" value="Aldehyde_DH_dom"/>
</dbReference>
<dbReference type="EMBL" id="LSBJ02000006">
    <property type="protein sequence ID" value="OAQ63721.2"/>
    <property type="molecule type" value="Genomic_DNA"/>
</dbReference>
<reference evidence="4 5" key="1">
    <citation type="journal article" date="2016" name="PLoS Pathog.">
        <title>Biosynthesis of antibiotic leucinostatins in bio-control fungus Purpureocillium lilacinum and their inhibition on phytophthora revealed by genome mining.</title>
        <authorList>
            <person name="Wang G."/>
            <person name="Liu Z."/>
            <person name="Lin R."/>
            <person name="Li E."/>
            <person name="Mao Z."/>
            <person name="Ling J."/>
            <person name="Yang Y."/>
            <person name="Yin W.B."/>
            <person name="Xie B."/>
        </authorList>
    </citation>
    <scope>NUCLEOTIDE SEQUENCE [LARGE SCALE GENOMIC DNA]</scope>
    <source>
        <strain evidence="4">170</strain>
    </source>
</reference>
<dbReference type="STRING" id="1380566.A0A179FEQ7"/>
<accession>A0A179FEQ7</accession>
<dbReference type="GO" id="GO:0004029">
    <property type="term" value="F:aldehyde dehydrogenase (NAD+) activity"/>
    <property type="evidence" value="ECO:0007669"/>
    <property type="project" value="TreeGrafter"/>
</dbReference>
<dbReference type="InterPro" id="IPR012394">
    <property type="entry name" value="Aldehyde_DH_NAD(P)"/>
</dbReference>
<dbReference type="RefSeq" id="XP_022284246.1">
    <property type="nucleotide sequence ID" value="XM_022428923.1"/>
</dbReference>
<dbReference type="PANTHER" id="PTHR43570">
    <property type="entry name" value="ALDEHYDE DEHYDROGENASE"/>
    <property type="match status" value="1"/>
</dbReference>
<dbReference type="KEGG" id="pchm:VFPPC_14635"/>
<proteinExistence type="inferred from homology"/>
<dbReference type="Gene3D" id="3.40.309.10">
    <property type="entry name" value="Aldehyde Dehydrogenase, Chain A, domain 2"/>
    <property type="match status" value="2"/>
</dbReference>
<dbReference type="OrthoDB" id="440325at2759"/>
<dbReference type="Proteomes" id="UP000078397">
    <property type="component" value="Unassembled WGS sequence"/>
</dbReference>
<evidence type="ECO:0000313" key="5">
    <source>
        <dbReference type="Proteomes" id="UP000078397"/>
    </source>
</evidence>
<dbReference type="Pfam" id="PF00171">
    <property type="entry name" value="Aldedh"/>
    <property type="match status" value="2"/>
</dbReference>
<evidence type="ECO:0000259" key="3">
    <source>
        <dbReference type="Pfam" id="PF00171"/>
    </source>
</evidence>
<dbReference type="GO" id="GO:0005737">
    <property type="term" value="C:cytoplasm"/>
    <property type="evidence" value="ECO:0007669"/>
    <property type="project" value="TreeGrafter"/>
</dbReference>
<organism evidence="4 5">
    <name type="scientific">Pochonia chlamydosporia 170</name>
    <dbReference type="NCBI Taxonomy" id="1380566"/>
    <lineage>
        <taxon>Eukaryota</taxon>
        <taxon>Fungi</taxon>
        <taxon>Dikarya</taxon>
        <taxon>Ascomycota</taxon>
        <taxon>Pezizomycotina</taxon>
        <taxon>Sordariomycetes</taxon>
        <taxon>Hypocreomycetidae</taxon>
        <taxon>Hypocreales</taxon>
        <taxon>Clavicipitaceae</taxon>
        <taxon>Pochonia</taxon>
    </lineage>
</organism>
<dbReference type="AlphaFoldDB" id="A0A179FEQ7"/>
<dbReference type="PANTHER" id="PTHR43570:SF16">
    <property type="entry name" value="ALDEHYDE DEHYDROGENASE TYPE III, ISOFORM Q"/>
    <property type="match status" value="1"/>
</dbReference>
<dbReference type="InterPro" id="IPR016163">
    <property type="entry name" value="Ald_DH_C"/>
</dbReference>
<feature type="domain" description="Aldehyde dehydrogenase" evidence="3">
    <location>
        <begin position="2"/>
        <end position="46"/>
    </location>
</feature>
<dbReference type="GeneID" id="28856397"/>
<evidence type="ECO:0000256" key="2">
    <source>
        <dbReference type="ARBA" id="ARBA00023002"/>
    </source>
</evidence>
<dbReference type="InterPro" id="IPR016161">
    <property type="entry name" value="Ald_DH/histidinol_DH"/>
</dbReference>
<evidence type="ECO:0000256" key="1">
    <source>
        <dbReference type="ARBA" id="ARBA00009986"/>
    </source>
</evidence>
<dbReference type="InterPro" id="IPR016162">
    <property type="entry name" value="Ald_DH_N"/>
</dbReference>
<feature type="domain" description="Aldehyde dehydrogenase" evidence="3">
    <location>
        <begin position="50"/>
        <end position="180"/>
    </location>
</feature>
<keyword evidence="2" id="KW-0560">Oxidoreductase</keyword>
<protein>
    <submittedName>
        <fullName evidence="4">Aldehyde dehydrogenase</fullName>
    </submittedName>
</protein>
<dbReference type="GO" id="GO:0006081">
    <property type="term" value="P:aldehyde metabolic process"/>
    <property type="evidence" value="ECO:0007669"/>
    <property type="project" value="InterPro"/>
</dbReference>
<dbReference type="Gene3D" id="3.40.605.10">
    <property type="entry name" value="Aldehyde Dehydrogenase, Chain A, domain 1"/>
    <property type="match status" value="1"/>
</dbReference>
<evidence type="ECO:0000313" key="4">
    <source>
        <dbReference type="EMBL" id="OAQ63721.2"/>
    </source>
</evidence>
<comment type="caution">
    <text evidence="4">The sequence shown here is derived from an EMBL/GenBank/DDBJ whole genome shotgun (WGS) entry which is preliminary data.</text>
</comment>
<comment type="similarity">
    <text evidence="1">Belongs to the aldehyde dehydrogenase family.</text>
</comment>
<gene>
    <name evidence="4" type="ORF">VFPPC_14635</name>
</gene>
<name>A0A179FEQ7_METCM</name>
<keyword evidence="5" id="KW-1185">Reference proteome</keyword>